<sequence length="101" mass="11053">MRTVAEFDVTGPVVEWRGPAPHHFVEVAGEPADLVHELAREVTYGWGMVPVRVRIGATSSTTALWPRQGNYVVPLKAALRRTELVELGDVVTVHVEVLGQA</sequence>
<name>A0ABU8E0C4_9ACTN</name>
<dbReference type="Proteomes" id="UP001373496">
    <property type="component" value="Unassembled WGS sequence"/>
</dbReference>
<evidence type="ECO:0000313" key="1">
    <source>
        <dbReference type="EMBL" id="MEI4277097.1"/>
    </source>
</evidence>
<keyword evidence="2" id="KW-1185">Reference proteome</keyword>
<gene>
    <name evidence="1" type="ORF">UXQ13_01335</name>
</gene>
<dbReference type="InterPro" id="IPR015018">
    <property type="entry name" value="DUF1905"/>
</dbReference>
<dbReference type="RefSeq" id="WP_225234528.1">
    <property type="nucleotide sequence ID" value="NZ_JBAPLV010000001.1"/>
</dbReference>
<proteinExistence type="predicted"/>
<evidence type="ECO:0000313" key="2">
    <source>
        <dbReference type="Proteomes" id="UP001373496"/>
    </source>
</evidence>
<dbReference type="SUPFAM" id="SSF141694">
    <property type="entry name" value="AF2212/PG0164-like"/>
    <property type="match status" value="1"/>
</dbReference>
<protein>
    <submittedName>
        <fullName evidence="1">DUF1905 domain-containing protein</fullName>
    </submittedName>
</protein>
<reference evidence="1 2" key="1">
    <citation type="submission" date="2024-03" db="EMBL/GenBank/DDBJ databases">
        <title>Draft genome sequence of Klenkia terrae.</title>
        <authorList>
            <person name="Duangmal K."/>
            <person name="Chantavorakit T."/>
        </authorList>
    </citation>
    <scope>NUCLEOTIDE SEQUENCE [LARGE SCALE GENOMIC DNA]</scope>
    <source>
        <strain evidence="1 2">JCM 17786</strain>
    </source>
</reference>
<organism evidence="1 2">
    <name type="scientific">Klenkia terrae</name>
    <dbReference type="NCBI Taxonomy" id="1052259"/>
    <lineage>
        <taxon>Bacteria</taxon>
        <taxon>Bacillati</taxon>
        <taxon>Actinomycetota</taxon>
        <taxon>Actinomycetes</taxon>
        <taxon>Geodermatophilales</taxon>
        <taxon>Geodermatophilaceae</taxon>
        <taxon>Klenkia</taxon>
    </lineage>
</organism>
<accession>A0ABU8E0C4</accession>
<dbReference type="InterPro" id="IPR037079">
    <property type="entry name" value="AF2212/PG0164-like_sf"/>
</dbReference>
<comment type="caution">
    <text evidence="1">The sequence shown here is derived from an EMBL/GenBank/DDBJ whole genome shotgun (WGS) entry which is preliminary data.</text>
</comment>
<dbReference type="Gene3D" id="2.40.30.100">
    <property type="entry name" value="AF2212/PG0164-like"/>
    <property type="match status" value="1"/>
</dbReference>
<dbReference type="Pfam" id="PF08922">
    <property type="entry name" value="DUF1905"/>
    <property type="match status" value="1"/>
</dbReference>
<dbReference type="EMBL" id="JBAPLV010000001">
    <property type="protein sequence ID" value="MEI4277097.1"/>
    <property type="molecule type" value="Genomic_DNA"/>
</dbReference>